<feature type="region of interest" description="Disordered" evidence="2">
    <location>
        <begin position="1"/>
        <end position="24"/>
    </location>
</feature>
<protein>
    <recommendedName>
        <fullName evidence="5">Flagellar hook-length control protein-like C-terminal domain-containing protein</fullName>
    </recommendedName>
</protein>
<proteinExistence type="predicted"/>
<feature type="compositionally biased region" description="Polar residues" evidence="2">
    <location>
        <begin position="436"/>
        <end position="446"/>
    </location>
</feature>
<reference evidence="3" key="1">
    <citation type="submission" date="2009-10" db="EMBL/GenBank/DDBJ databases">
        <title>Complete sequence of Bacillus selenitireducens MLS10.</title>
        <authorList>
            <consortium name="US DOE Joint Genome Institute"/>
            <person name="Lucas S."/>
            <person name="Copeland A."/>
            <person name="Lapidus A."/>
            <person name="Glavina del Rio T."/>
            <person name="Dalin E."/>
            <person name="Tice H."/>
            <person name="Bruce D."/>
            <person name="Goodwin L."/>
            <person name="Pitluck S."/>
            <person name="Sims D."/>
            <person name="Brettin T."/>
            <person name="Detter J.C."/>
            <person name="Han C."/>
            <person name="Larimer F."/>
            <person name="Land M."/>
            <person name="Hauser L."/>
            <person name="Kyrpides N."/>
            <person name="Ovchinnikova G."/>
            <person name="Stolz J."/>
        </authorList>
    </citation>
    <scope>NUCLEOTIDE SEQUENCE [LARGE SCALE GENOMIC DNA]</scope>
    <source>
        <strain evidence="3">MLS10</strain>
    </source>
</reference>
<feature type="compositionally biased region" description="Basic and acidic residues" evidence="2">
    <location>
        <begin position="413"/>
        <end position="435"/>
    </location>
</feature>
<evidence type="ECO:0008006" key="5">
    <source>
        <dbReference type="Google" id="ProtNLM"/>
    </source>
</evidence>
<feature type="compositionally biased region" description="Basic and acidic residues" evidence="2">
    <location>
        <begin position="483"/>
        <end position="519"/>
    </location>
</feature>
<name>D6XVK5_BACIE</name>
<sequence>MQIQGQQIQGQQQSQERPVQMRDGEVYRARVESRISDREAMISIRGQQVRATFEGGVPERDRVNIEVRGRTDEGVRVREITGDGRRDGARSQGDQQDVNRVLRNLGQRDPSPELRQAARQLMDRGVPLTRESVRDLSQYIQSNRGSAEQRQQTVQVMATKRLEPTANQLRAVHDALHGPRLTEQVRSMTNGRAGEAAQNRSGEAVLSRDQLTRAIDQIRTNVVQGRDVREQVQQVREQVDRVSNSEARRELTQALRAAERGEQPRTEQSARPERTDQARQPSQPQSREQLTRAIDQIRTNVVQGRDVREQVQQVREQVDRVSNSEARRELTQELRAAERGEQPRTEQSARPERTDQARQPSQPQSREQLTRAIDQIRTNVVQGRDVREQVQQVREQVDRVSNSDARRELTQALRAAERGEQPRTEQAARPERTDQARQPSQPQSREQLTRAIDQIRTNVQQGRDVREQVQQVREQVDRVSNSDARRELTQALRAAERGEQPRTEQTGRSERTEQVRTEQPRVSQSARQEVVRAAEQVRQALQTGQGLRQSIENLQQTVQNSGDREARQQVNQALREMITLQANSGREAAAGRIEQLTQTLQQAAATQTGSSGTAQQTTAQPTNMQALLTQISQTVQNSANLSDAIQQVRNQLSQQTIPQEVRERLASALNEAEARLSSGRELKARQTLTNTAQEIQQTLPQEPVTRSVSESQREMQEYMRNEVLQTMGTQPKAILITEVTERFAQATDDFKAFQRDASKQLNRIESMIQQFRNQATPQVRPMLDSLIKQLDRQLMKSDWMLFADMKTERRMLGASAQLHDAKKLLSQGKHAEARQLVRQVQTTMDQVQFKPSNQRVQHVLSQEQSWSEPKAPVHRLSEQFDQSSRMLTYNDGSARQVFEGMRGLGLNREAELAQIFAGGKDVPTEAQQRNLKTILMQLAKSEDEGSRMLQQQAQNSLSQLNGQQLMNRNEPQQNHMYFFQIPLMVKGESENLQVYVNSRNEGEQVDWENCNLYFHMETSSLGPLGIVLNVTDRNLSVTLKNDTDYFADSVEPLADRYLEQLKEVGYNVNKLSVKPMTVPEKALAGVQETDQEAKPETEAPLPFMTEEGFDYKI</sequence>
<dbReference type="Proteomes" id="UP000000271">
    <property type="component" value="Chromosome"/>
</dbReference>
<dbReference type="EMBL" id="CP001791">
    <property type="protein sequence ID" value="ADH99743.1"/>
    <property type="molecule type" value="Genomic_DNA"/>
</dbReference>
<dbReference type="OrthoDB" id="2351076at2"/>
<feature type="region of interest" description="Disordered" evidence="2">
    <location>
        <begin position="255"/>
        <end position="289"/>
    </location>
</feature>
<feature type="compositionally biased region" description="Polar residues" evidence="2">
    <location>
        <begin position="357"/>
        <end position="367"/>
    </location>
</feature>
<accession>D6XVK5</accession>
<dbReference type="STRING" id="439292.Bsel_2239"/>
<evidence type="ECO:0000313" key="3">
    <source>
        <dbReference type="EMBL" id="ADH99743.1"/>
    </source>
</evidence>
<feature type="compositionally biased region" description="Low complexity" evidence="2">
    <location>
        <begin position="1"/>
        <end position="15"/>
    </location>
</feature>
<evidence type="ECO:0000313" key="4">
    <source>
        <dbReference type="Proteomes" id="UP000000271"/>
    </source>
</evidence>
<dbReference type="AlphaFoldDB" id="D6XVK5"/>
<evidence type="ECO:0000256" key="2">
    <source>
        <dbReference type="SAM" id="MobiDB-lite"/>
    </source>
</evidence>
<dbReference type="HOGENOM" id="CLU_005720_0_0_9"/>
<gene>
    <name evidence="3" type="ordered locus">Bsel_2239</name>
</gene>
<feature type="compositionally biased region" description="Basic and acidic residues" evidence="2">
    <location>
        <begin position="255"/>
        <end position="277"/>
    </location>
</feature>
<feature type="coiled-coil region" evidence="1">
    <location>
        <begin position="563"/>
        <end position="606"/>
    </location>
</feature>
<feature type="region of interest" description="Disordered" evidence="2">
    <location>
        <begin position="315"/>
        <end position="368"/>
    </location>
</feature>
<keyword evidence="1" id="KW-0175">Coiled coil</keyword>
<evidence type="ECO:0000256" key="1">
    <source>
        <dbReference type="SAM" id="Coils"/>
    </source>
</evidence>
<feature type="compositionally biased region" description="Polar residues" evidence="2">
    <location>
        <begin position="278"/>
        <end position="288"/>
    </location>
</feature>
<organism evidence="3 4">
    <name type="scientific">Bacillus selenitireducens (strain ATCC 700615 / DSM 15326 / MLS10)</name>
    <dbReference type="NCBI Taxonomy" id="439292"/>
    <lineage>
        <taxon>Bacteria</taxon>
        <taxon>Bacillati</taxon>
        <taxon>Bacillota</taxon>
        <taxon>Bacilli</taxon>
        <taxon>Bacillales</taxon>
        <taxon>Bacillaceae</taxon>
        <taxon>Salisediminibacterium</taxon>
    </lineage>
</organism>
<dbReference type="eggNOG" id="COG1196">
    <property type="taxonomic scope" value="Bacteria"/>
</dbReference>
<keyword evidence="4" id="KW-1185">Reference proteome</keyword>
<dbReference type="KEGG" id="bse:Bsel_2239"/>
<feature type="compositionally biased region" description="Basic and acidic residues" evidence="2">
    <location>
        <begin position="325"/>
        <end position="356"/>
    </location>
</feature>
<feature type="region of interest" description="Disordered" evidence="2">
    <location>
        <begin position="413"/>
        <end position="529"/>
    </location>
</feature>
<feature type="region of interest" description="Disordered" evidence="2">
    <location>
        <begin position="1086"/>
        <end position="1113"/>
    </location>
</feature>
<dbReference type="RefSeq" id="WP_013173165.1">
    <property type="nucleotide sequence ID" value="NC_014219.1"/>
</dbReference>